<dbReference type="AlphaFoldDB" id="A0A840QQY2"/>
<gene>
    <name evidence="9" type="ORF">HNQ41_001965</name>
</gene>
<feature type="transmembrane region" description="Helical" evidence="8">
    <location>
        <begin position="46"/>
        <end position="62"/>
    </location>
</feature>
<evidence type="ECO:0000256" key="4">
    <source>
        <dbReference type="ARBA" id="ARBA00022692"/>
    </source>
</evidence>
<dbReference type="GO" id="GO:0005886">
    <property type="term" value="C:plasma membrane"/>
    <property type="evidence" value="ECO:0007669"/>
    <property type="project" value="UniProtKB-SubCell"/>
</dbReference>
<dbReference type="GO" id="GO:0036380">
    <property type="term" value="F:UDP-N-acetylglucosamine-undecaprenyl-phosphate N-acetylglucosaminephosphotransferase activity"/>
    <property type="evidence" value="ECO:0007669"/>
    <property type="project" value="UniProtKB-EC"/>
</dbReference>
<organism evidence="9 10">
    <name type="scientific">Texcoconibacillus texcoconensis</name>
    <dbReference type="NCBI Taxonomy" id="1095777"/>
    <lineage>
        <taxon>Bacteria</taxon>
        <taxon>Bacillati</taxon>
        <taxon>Bacillota</taxon>
        <taxon>Bacilli</taxon>
        <taxon>Bacillales</taxon>
        <taxon>Bacillaceae</taxon>
        <taxon>Texcoconibacillus</taxon>
    </lineage>
</organism>
<feature type="transmembrane region" description="Helical" evidence="8">
    <location>
        <begin position="68"/>
        <end position="85"/>
    </location>
</feature>
<dbReference type="PANTHER" id="PTHR22926">
    <property type="entry name" value="PHOSPHO-N-ACETYLMURAMOYL-PENTAPEPTIDE-TRANSFERASE"/>
    <property type="match status" value="1"/>
</dbReference>
<evidence type="ECO:0000313" key="10">
    <source>
        <dbReference type="Proteomes" id="UP000551878"/>
    </source>
</evidence>
<dbReference type="InterPro" id="IPR018480">
    <property type="entry name" value="PNAcMuramoyl-5peptid_Trfase_CS"/>
</dbReference>
<dbReference type="PANTHER" id="PTHR22926:SF3">
    <property type="entry name" value="UNDECAPRENYL-PHOSPHATE ALPHA-N-ACETYLGLUCOSAMINYL 1-PHOSPHATE TRANSFERASE"/>
    <property type="match status" value="1"/>
</dbReference>
<comment type="caution">
    <text evidence="9">The sequence shown here is derived from an EMBL/GenBank/DDBJ whole genome shotgun (WGS) entry which is preliminary data.</text>
</comment>
<comment type="subcellular location">
    <subcellularLocation>
        <location evidence="1">Cell membrane</location>
        <topology evidence="1">Multi-pass membrane protein</topology>
    </subcellularLocation>
</comment>
<keyword evidence="2" id="KW-1003">Cell membrane</keyword>
<accession>A0A840QQY2</accession>
<feature type="transmembrane region" description="Helical" evidence="8">
    <location>
        <begin position="177"/>
        <end position="196"/>
    </location>
</feature>
<dbReference type="GO" id="GO:0044038">
    <property type="term" value="P:cell wall macromolecule biosynthetic process"/>
    <property type="evidence" value="ECO:0007669"/>
    <property type="project" value="TreeGrafter"/>
</dbReference>
<evidence type="ECO:0000256" key="7">
    <source>
        <dbReference type="PIRSR" id="PIRSR600715-1"/>
    </source>
</evidence>
<feature type="transmembrane region" description="Helical" evidence="8">
    <location>
        <begin position="127"/>
        <end position="147"/>
    </location>
</feature>
<keyword evidence="4 8" id="KW-0812">Transmembrane</keyword>
<feature type="transmembrane region" description="Helical" evidence="8">
    <location>
        <begin position="283"/>
        <end position="301"/>
    </location>
</feature>
<protein>
    <submittedName>
        <fullName evidence="9">UDP-GlcNAc:undecaprenyl-phosphate GlcNAc-1-phosphate transferase</fullName>
        <ecNumber evidence="9">2.7.8.33</ecNumber>
    </submittedName>
</protein>
<keyword evidence="7" id="KW-0460">Magnesium</keyword>
<sequence>MYIAVLLISFLAALSLTPLVKRFAIKIGATDQPNNRKVHQKVMPRLGGLAIYASFMIGLLILQPDSPYVWPIVIGATIIVVTGVLDDMYELSAKWKLVGQILAAVSVIAGGVHVDFINMPFDGRIDLGIFAIPITLLWIIGVTNAINLIDGLDGLAAGVSAIVLLTITTMAAMNGDIFIVAIASILLVSTVGFLFYNFHPAKIFMGDTGALFLGFMLSVISLLGFKNVTLFSLIIPVVILAVPISDTFFAIIRRFLNKTPLSSPDKSHLHHCLLRLGFSHKQTVLLIYLMSGFFGTAAILLTQSTLWGALIIITLLMIAIELIVELVGLVGDKYRPLMNLFRRESNPKRQ</sequence>
<dbReference type="EC" id="2.7.8.33" evidence="9"/>
<feature type="transmembrane region" description="Helical" evidence="8">
    <location>
        <begin position="6"/>
        <end position="25"/>
    </location>
</feature>
<keyword evidence="7" id="KW-0479">Metal-binding</keyword>
<dbReference type="PROSITE" id="PS01348">
    <property type="entry name" value="MRAY_2"/>
    <property type="match status" value="1"/>
</dbReference>
<keyword evidence="5 8" id="KW-1133">Transmembrane helix</keyword>
<evidence type="ECO:0000256" key="1">
    <source>
        <dbReference type="ARBA" id="ARBA00004651"/>
    </source>
</evidence>
<evidence type="ECO:0000256" key="3">
    <source>
        <dbReference type="ARBA" id="ARBA00022679"/>
    </source>
</evidence>
<dbReference type="Pfam" id="PF00953">
    <property type="entry name" value="Glycos_transf_4"/>
    <property type="match status" value="1"/>
</dbReference>
<dbReference type="GO" id="GO:0071555">
    <property type="term" value="P:cell wall organization"/>
    <property type="evidence" value="ECO:0007669"/>
    <property type="project" value="TreeGrafter"/>
</dbReference>
<dbReference type="RefSeq" id="WP_184664215.1">
    <property type="nucleotide sequence ID" value="NZ_JACHHB010000008.1"/>
</dbReference>
<evidence type="ECO:0000313" key="9">
    <source>
        <dbReference type="EMBL" id="MBB5173775.1"/>
    </source>
</evidence>
<dbReference type="GO" id="GO:0046872">
    <property type="term" value="F:metal ion binding"/>
    <property type="evidence" value="ECO:0007669"/>
    <property type="project" value="UniProtKB-KW"/>
</dbReference>
<evidence type="ECO:0000256" key="8">
    <source>
        <dbReference type="SAM" id="Phobius"/>
    </source>
</evidence>
<evidence type="ECO:0000256" key="2">
    <source>
        <dbReference type="ARBA" id="ARBA00022475"/>
    </source>
</evidence>
<feature type="binding site" evidence="7">
    <location>
        <position position="147"/>
    </location>
    <ligand>
        <name>Mg(2+)</name>
        <dbReference type="ChEBI" id="CHEBI:18420"/>
    </ligand>
</feature>
<evidence type="ECO:0000256" key="5">
    <source>
        <dbReference type="ARBA" id="ARBA00022989"/>
    </source>
</evidence>
<reference evidence="9 10" key="1">
    <citation type="submission" date="2020-08" db="EMBL/GenBank/DDBJ databases">
        <title>Genomic Encyclopedia of Type Strains, Phase IV (KMG-IV): sequencing the most valuable type-strain genomes for metagenomic binning, comparative biology and taxonomic classification.</title>
        <authorList>
            <person name="Goeker M."/>
        </authorList>
    </citation>
    <scope>NUCLEOTIDE SEQUENCE [LARGE SCALE GENOMIC DNA]</scope>
    <source>
        <strain evidence="9 10">DSM 24696</strain>
    </source>
</reference>
<feature type="transmembrane region" description="Helical" evidence="8">
    <location>
        <begin position="231"/>
        <end position="252"/>
    </location>
</feature>
<comment type="cofactor">
    <cofactor evidence="7">
        <name>Mg(2+)</name>
        <dbReference type="ChEBI" id="CHEBI:18420"/>
    </cofactor>
</comment>
<dbReference type="Proteomes" id="UP000551878">
    <property type="component" value="Unassembled WGS sequence"/>
</dbReference>
<dbReference type="CDD" id="cd06853">
    <property type="entry name" value="GT_WecA_like"/>
    <property type="match status" value="1"/>
</dbReference>
<dbReference type="EMBL" id="JACHHB010000008">
    <property type="protein sequence ID" value="MBB5173775.1"/>
    <property type="molecule type" value="Genomic_DNA"/>
</dbReference>
<evidence type="ECO:0000256" key="6">
    <source>
        <dbReference type="ARBA" id="ARBA00023136"/>
    </source>
</evidence>
<feature type="transmembrane region" description="Helical" evidence="8">
    <location>
        <begin position="307"/>
        <end position="330"/>
    </location>
</feature>
<feature type="transmembrane region" description="Helical" evidence="8">
    <location>
        <begin position="208"/>
        <end position="225"/>
    </location>
</feature>
<feature type="transmembrane region" description="Helical" evidence="8">
    <location>
        <begin position="97"/>
        <end position="121"/>
    </location>
</feature>
<dbReference type="GO" id="GO:0009103">
    <property type="term" value="P:lipopolysaccharide biosynthetic process"/>
    <property type="evidence" value="ECO:0007669"/>
    <property type="project" value="TreeGrafter"/>
</dbReference>
<keyword evidence="3 9" id="KW-0808">Transferase</keyword>
<dbReference type="InterPro" id="IPR000715">
    <property type="entry name" value="Glycosyl_transferase_4"/>
</dbReference>
<keyword evidence="6 8" id="KW-0472">Membrane</keyword>
<feature type="transmembrane region" description="Helical" evidence="8">
    <location>
        <begin position="154"/>
        <end position="171"/>
    </location>
</feature>
<keyword evidence="10" id="KW-1185">Reference proteome</keyword>
<proteinExistence type="predicted"/>
<feature type="binding site" evidence="7">
    <location>
        <position position="207"/>
    </location>
    <ligand>
        <name>Mg(2+)</name>
        <dbReference type="ChEBI" id="CHEBI:18420"/>
    </ligand>
</feature>
<name>A0A840QQY2_9BACI</name>